<feature type="domain" description="GGDEF" evidence="5">
    <location>
        <begin position="381"/>
        <end position="515"/>
    </location>
</feature>
<feature type="coiled-coil region" evidence="3">
    <location>
        <begin position="153"/>
        <end position="180"/>
    </location>
</feature>
<dbReference type="GO" id="GO:1902201">
    <property type="term" value="P:negative regulation of bacterial-type flagellum-dependent cell motility"/>
    <property type="evidence" value="ECO:0007669"/>
    <property type="project" value="TreeGrafter"/>
</dbReference>
<dbReference type="SMART" id="SM00267">
    <property type="entry name" value="GGDEF"/>
    <property type="match status" value="1"/>
</dbReference>
<dbReference type="InterPro" id="IPR029016">
    <property type="entry name" value="GAF-like_dom_sf"/>
</dbReference>
<dbReference type="PANTHER" id="PTHR45138">
    <property type="entry name" value="REGULATORY COMPONENTS OF SENSORY TRANSDUCTION SYSTEM"/>
    <property type="match status" value="1"/>
</dbReference>
<dbReference type="GO" id="GO:0043709">
    <property type="term" value="P:cell adhesion involved in single-species biofilm formation"/>
    <property type="evidence" value="ECO:0007669"/>
    <property type="project" value="TreeGrafter"/>
</dbReference>
<dbReference type="OrthoDB" id="9812260at2"/>
<dbReference type="GO" id="GO:0052621">
    <property type="term" value="F:diguanylate cyclase activity"/>
    <property type="evidence" value="ECO:0007669"/>
    <property type="project" value="UniProtKB-EC"/>
</dbReference>
<name>A0A3N2R9R2_9RHOB</name>
<feature type="region of interest" description="Disordered" evidence="4">
    <location>
        <begin position="505"/>
        <end position="665"/>
    </location>
</feature>
<keyword evidence="7" id="KW-1185">Reference proteome</keyword>
<dbReference type="CDD" id="cd01949">
    <property type="entry name" value="GGDEF"/>
    <property type="match status" value="1"/>
</dbReference>
<dbReference type="NCBIfam" id="TIGR00254">
    <property type="entry name" value="GGDEF"/>
    <property type="match status" value="1"/>
</dbReference>
<sequence length="665" mass="71371">MRDAGAWAKEGPVSIKQGTEQWREDWAMAPVDEAVVPEALGIASEIMDVMEQGIVVWSAAGLCDLHNARVFDVLGLETGDLGPGMSREAFRARLHDLGVAIDPEAEATAGERIADRLPYTLDFNLPDRRVVRASARPTQSGGYVVSLSDVTDARRAARDLVAAQEEMQAVEERASRVLAHERARQTEQSQLSTLDEWLQSCKTLDELYMIVTRFMGRVMTGTEGELYTFSGSRDVLDGVGSWATGSLHSDIAPDSCWALRRGRAYEYDPQGICFVCGHVDPAPDADYPDQYVCVPVVAHGDTVGLMHVRFDPGVWTGQALADKMRFTRQCAEHISMAIANVRLRDELHDQSIRDPLTGIYNRRHFMDAMRREMSIADRRGTPLGLISFDADRFKDFNDNHGHDAGDAVLRALAAVTLEVLVHGEICCRVGGEEFAVLLPGRTLAQTHAVALRLCEAVAAMGVRYADGVLPQVTISAGVAEYPVSAAKPEALIKRADEALYRAKQEGRNRVAGHDGAPDAAPPRRPARPEPWHEPAPAMGTGVSDDAPARGLPSAGPLPEDAGDALADPPPRPTELASAGPVPLPERGGMAAPRSGRDPPSEGPERPRPSAPPAFLRGPVPPRDSALAPPQIPEARAAASPAPPAAPRSLGADPLPSRGPRPGGGT</sequence>
<gene>
    <name evidence="6" type="ORF">EAT49_01745</name>
</gene>
<evidence type="ECO:0000313" key="6">
    <source>
        <dbReference type="EMBL" id="ROU04147.1"/>
    </source>
</evidence>
<dbReference type="Pfam" id="PF12860">
    <property type="entry name" value="PAS_7"/>
    <property type="match status" value="1"/>
</dbReference>
<evidence type="ECO:0000256" key="3">
    <source>
        <dbReference type="SAM" id="Coils"/>
    </source>
</evidence>
<dbReference type="EC" id="2.7.7.65" evidence="1"/>
<feature type="compositionally biased region" description="Basic and acidic residues" evidence="4">
    <location>
        <begin position="594"/>
        <end position="607"/>
    </location>
</feature>
<dbReference type="InterPro" id="IPR000160">
    <property type="entry name" value="GGDEF_dom"/>
</dbReference>
<dbReference type="InterPro" id="IPR043128">
    <property type="entry name" value="Rev_trsase/Diguanyl_cyclase"/>
</dbReference>
<dbReference type="Gene3D" id="3.30.70.270">
    <property type="match status" value="1"/>
</dbReference>
<reference evidence="6 7" key="1">
    <citation type="submission" date="2018-10" db="EMBL/GenBank/DDBJ databases">
        <title>Histidinibacterium lentulum gen. nov., sp. nov., a marine bacterium from the culture broth of Picochlorum sp. 122.</title>
        <authorList>
            <person name="Wang G."/>
        </authorList>
    </citation>
    <scope>NUCLEOTIDE SEQUENCE [LARGE SCALE GENOMIC DNA]</scope>
    <source>
        <strain evidence="6 7">B17</strain>
    </source>
</reference>
<comment type="caution">
    <text evidence="6">The sequence shown here is derived from an EMBL/GenBank/DDBJ whole genome shotgun (WGS) entry which is preliminary data.</text>
</comment>
<evidence type="ECO:0000256" key="4">
    <source>
        <dbReference type="SAM" id="MobiDB-lite"/>
    </source>
</evidence>
<dbReference type="SUPFAM" id="SSF55781">
    <property type="entry name" value="GAF domain-like"/>
    <property type="match status" value="1"/>
</dbReference>
<dbReference type="InterPro" id="IPR029787">
    <property type="entry name" value="Nucleotide_cyclase"/>
</dbReference>
<evidence type="ECO:0000256" key="1">
    <source>
        <dbReference type="ARBA" id="ARBA00012528"/>
    </source>
</evidence>
<organism evidence="6 7">
    <name type="scientific">Histidinibacterium lentulum</name>
    <dbReference type="NCBI Taxonomy" id="2480588"/>
    <lineage>
        <taxon>Bacteria</taxon>
        <taxon>Pseudomonadati</taxon>
        <taxon>Pseudomonadota</taxon>
        <taxon>Alphaproteobacteria</taxon>
        <taxon>Rhodobacterales</taxon>
        <taxon>Paracoccaceae</taxon>
        <taxon>Histidinibacterium</taxon>
    </lineage>
</organism>
<comment type="catalytic activity">
    <reaction evidence="2">
        <text>2 GTP = 3',3'-c-di-GMP + 2 diphosphate</text>
        <dbReference type="Rhea" id="RHEA:24898"/>
        <dbReference type="ChEBI" id="CHEBI:33019"/>
        <dbReference type="ChEBI" id="CHEBI:37565"/>
        <dbReference type="ChEBI" id="CHEBI:58805"/>
        <dbReference type="EC" id="2.7.7.65"/>
    </reaction>
</comment>
<proteinExistence type="predicted"/>
<dbReference type="PROSITE" id="PS50887">
    <property type="entry name" value="GGDEF"/>
    <property type="match status" value="1"/>
</dbReference>
<dbReference type="InterPro" id="IPR050469">
    <property type="entry name" value="Diguanylate_Cyclase"/>
</dbReference>
<dbReference type="EMBL" id="RDRB01000001">
    <property type="protein sequence ID" value="ROU04147.1"/>
    <property type="molecule type" value="Genomic_DNA"/>
</dbReference>
<dbReference type="FunFam" id="3.30.70.270:FF:000001">
    <property type="entry name" value="Diguanylate cyclase domain protein"/>
    <property type="match status" value="1"/>
</dbReference>
<dbReference type="AlphaFoldDB" id="A0A3N2R9R2"/>
<dbReference type="GO" id="GO:0005886">
    <property type="term" value="C:plasma membrane"/>
    <property type="evidence" value="ECO:0007669"/>
    <property type="project" value="TreeGrafter"/>
</dbReference>
<dbReference type="PANTHER" id="PTHR45138:SF9">
    <property type="entry name" value="DIGUANYLATE CYCLASE DGCM-RELATED"/>
    <property type="match status" value="1"/>
</dbReference>
<evidence type="ECO:0000313" key="7">
    <source>
        <dbReference type="Proteomes" id="UP000268016"/>
    </source>
</evidence>
<accession>A0A3N2R9R2</accession>
<dbReference type="Gene3D" id="3.30.450.40">
    <property type="match status" value="1"/>
</dbReference>
<evidence type="ECO:0000256" key="2">
    <source>
        <dbReference type="ARBA" id="ARBA00034247"/>
    </source>
</evidence>
<dbReference type="Pfam" id="PF00990">
    <property type="entry name" value="GGDEF"/>
    <property type="match status" value="1"/>
</dbReference>
<keyword evidence="3" id="KW-0175">Coiled coil</keyword>
<feature type="compositionally biased region" description="Basic and acidic residues" evidence="4">
    <location>
        <begin position="505"/>
        <end position="516"/>
    </location>
</feature>
<protein>
    <recommendedName>
        <fullName evidence="1">diguanylate cyclase</fullName>
        <ecNumber evidence="1">2.7.7.65</ecNumber>
    </recommendedName>
</protein>
<dbReference type="SUPFAM" id="SSF55073">
    <property type="entry name" value="Nucleotide cyclase"/>
    <property type="match status" value="1"/>
</dbReference>
<evidence type="ECO:0000259" key="5">
    <source>
        <dbReference type="PROSITE" id="PS50887"/>
    </source>
</evidence>
<dbReference type="Proteomes" id="UP000268016">
    <property type="component" value="Unassembled WGS sequence"/>
</dbReference>